<evidence type="ECO:0000259" key="5">
    <source>
        <dbReference type="PROSITE" id="PS50835"/>
    </source>
</evidence>
<dbReference type="GO" id="GO:0050852">
    <property type="term" value="P:T cell receptor signaling pathway"/>
    <property type="evidence" value="ECO:0007669"/>
    <property type="project" value="TreeGrafter"/>
</dbReference>
<proteinExistence type="predicted"/>
<accession>A0A315V8C9</accession>
<gene>
    <name evidence="6" type="ORF">CCH79_00019734</name>
</gene>
<keyword evidence="4" id="KW-0812">Transmembrane</keyword>
<evidence type="ECO:0000256" key="4">
    <source>
        <dbReference type="SAM" id="Phobius"/>
    </source>
</evidence>
<evidence type="ECO:0000256" key="2">
    <source>
        <dbReference type="ARBA" id="ARBA00023136"/>
    </source>
</evidence>
<keyword evidence="7" id="KW-1185">Reference proteome</keyword>
<dbReference type="GO" id="GO:0001817">
    <property type="term" value="P:regulation of cytokine production"/>
    <property type="evidence" value="ECO:0007669"/>
    <property type="project" value="TreeGrafter"/>
</dbReference>
<dbReference type="EMBL" id="NHOQ01002169">
    <property type="protein sequence ID" value="PWA19175.1"/>
    <property type="molecule type" value="Genomic_DNA"/>
</dbReference>
<evidence type="ECO:0000256" key="3">
    <source>
        <dbReference type="ARBA" id="ARBA00023319"/>
    </source>
</evidence>
<dbReference type="PANTHER" id="PTHR24100">
    <property type="entry name" value="BUTYROPHILIN"/>
    <property type="match status" value="1"/>
</dbReference>
<keyword evidence="3" id="KW-0393">Immunoglobulin domain</keyword>
<feature type="domain" description="Ig-like" evidence="5">
    <location>
        <begin position="80"/>
        <end position="206"/>
    </location>
</feature>
<dbReference type="InterPro" id="IPR007110">
    <property type="entry name" value="Ig-like_dom"/>
</dbReference>
<dbReference type="PROSITE" id="PS50835">
    <property type="entry name" value="IG_LIKE"/>
    <property type="match status" value="1"/>
</dbReference>
<dbReference type="AlphaFoldDB" id="A0A315V8C9"/>
<dbReference type="Gene3D" id="2.60.40.10">
    <property type="entry name" value="Immunoglobulins"/>
    <property type="match status" value="1"/>
</dbReference>
<dbReference type="GO" id="GO:0005102">
    <property type="term" value="F:signaling receptor binding"/>
    <property type="evidence" value="ECO:0007669"/>
    <property type="project" value="TreeGrafter"/>
</dbReference>
<protein>
    <recommendedName>
        <fullName evidence="5">Ig-like domain-containing protein</fullName>
    </recommendedName>
</protein>
<dbReference type="Proteomes" id="UP000250572">
    <property type="component" value="Unassembled WGS sequence"/>
</dbReference>
<name>A0A315V8C9_GAMAF</name>
<keyword evidence="4" id="KW-1133">Transmembrane helix</keyword>
<reference evidence="6 7" key="1">
    <citation type="journal article" date="2018" name="G3 (Bethesda)">
        <title>A High-Quality Reference Genome for the Invasive Mosquitofish Gambusia affinis Using a Chicago Library.</title>
        <authorList>
            <person name="Hoffberg S.L."/>
            <person name="Troendle N.J."/>
            <person name="Glenn T.C."/>
            <person name="Mahmud O."/>
            <person name="Louha S."/>
            <person name="Chalopin D."/>
            <person name="Bennetzen J.L."/>
            <person name="Mauricio R."/>
        </authorList>
    </citation>
    <scope>NUCLEOTIDE SEQUENCE [LARGE SCALE GENOMIC DNA]</scope>
    <source>
        <strain evidence="6">NE01/NJP1002.9</strain>
        <tissue evidence="6">Muscle</tissue>
    </source>
</reference>
<evidence type="ECO:0000256" key="1">
    <source>
        <dbReference type="ARBA" id="ARBA00004370"/>
    </source>
</evidence>
<sequence>MFLQQQLVVLVPLPVLVPVLVLLVSQTDRRWNQVTVLQQQQKLLHVWFWLSLGQTEQNQDEQTGSGMEEFLRVLLRVLDPQFHQISDGFLSLSSVSQHASGLQVFEGAEFVQLPCWVKVSESNGSTAVWDQDELRIPTVHVRQPDGDYLKDQNRRYAGRTAMMEDALLTGDLSLTLRRPSFTDSGTFTCTVRRLGVELHQEAVELQVKGQGCRSKNLDLKIWTRLSPGWLLVHRIDVDVEQVEWLRKQPLLVQRKETL</sequence>
<dbReference type="InterPro" id="IPR050504">
    <property type="entry name" value="IgSF_BTN/MOG"/>
</dbReference>
<comment type="caution">
    <text evidence="6">The sequence shown here is derived from an EMBL/GenBank/DDBJ whole genome shotgun (WGS) entry which is preliminary data.</text>
</comment>
<comment type="subcellular location">
    <subcellularLocation>
        <location evidence="1">Membrane</location>
    </subcellularLocation>
</comment>
<organism evidence="6 7">
    <name type="scientific">Gambusia affinis</name>
    <name type="common">Western mosquitofish</name>
    <name type="synonym">Heterandria affinis</name>
    <dbReference type="NCBI Taxonomy" id="33528"/>
    <lineage>
        <taxon>Eukaryota</taxon>
        <taxon>Metazoa</taxon>
        <taxon>Chordata</taxon>
        <taxon>Craniata</taxon>
        <taxon>Vertebrata</taxon>
        <taxon>Euteleostomi</taxon>
        <taxon>Actinopterygii</taxon>
        <taxon>Neopterygii</taxon>
        <taxon>Teleostei</taxon>
        <taxon>Neoteleostei</taxon>
        <taxon>Acanthomorphata</taxon>
        <taxon>Ovalentaria</taxon>
        <taxon>Atherinomorphae</taxon>
        <taxon>Cyprinodontiformes</taxon>
        <taxon>Poeciliidae</taxon>
        <taxon>Poeciliinae</taxon>
        <taxon>Gambusia</taxon>
    </lineage>
</organism>
<dbReference type="InterPro" id="IPR036179">
    <property type="entry name" value="Ig-like_dom_sf"/>
</dbReference>
<feature type="transmembrane region" description="Helical" evidence="4">
    <location>
        <begin position="6"/>
        <end position="24"/>
    </location>
</feature>
<dbReference type="InterPro" id="IPR013783">
    <property type="entry name" value="Ig-like_fold"/>
</dbReference>
<dbReference type="SUPFAM" id="SSF48726">
    <property type="entry name" value="Immunoglobulin"/>
    <property type="match status" value="1"/>
</dbReference>
<keyword evidence="2 4" id="KW-0472">Membrane</keyword>
<evidence type="ECO:0000313" key="6">
    <source>
        <dbReference type="EMBL" id="PWA19175.1"/>
    </source>
</evidence>
<evidence type="ECO:0000313" key="7">
    <source>
        <dbReference type="Proteomes" id="UP000250572"/>
    </source>
</evidence>
<dbReference type="GO" id="GO:0009897">
    <property type="term" value="C:external side of plasma membrane"/>
    <property type="evidence" value="ECO:0007669"/>
    <property type="project" value="TreeGrafter"/>
</dbReference>